<dbReference type="Proteomes" id="UP000305948">
    <property type="component" value="Unassembled WGS sequence"/>
</dbReference>
<reference evidence="2 3" key="1">
    <citation type="journal article" date="2019" name="Nat. Ecol. Evol.">
        <title>Megaphylogeny resolves global patterns of mushroom evolution.</title>
        <authorList>
            <person name="Varga T."/>
            <person name="Krizsan K."/>
            <person name="Foldi C."/>
            <person name="Dima B."/>
            <person name="Sanchez-Garcia M."/>
            <person name="Sanchez-Ramirez S."/>
            <person name="Szollosi G.J."/>
            <person name="Szarkandi J.G."/>
            <person name="Papp V."/>
            <person name="Albert L."/>
            <person name="Andreopoulos W."/>
            <person name="Angelini C."/>
            <person name="Antonin V."/>
            <person name="Barry K.W."/>
            <person name="Bougher N.L."/>
            <person name="Buchanan P."/>
            <person name="Buyck B."/>
            <person name="Bense V."/>
            <person name="Catcheside P."/>
            <person name="Chovatia M."/>
            <person name="Cooper J."/>
            <person name="Damon W."/>
            <person name="Desjardin D."/>
            <person name="Finy P."/>
            <person name="Geml J."/>
            <person name="Haridas S."/>
            <person name="Hughes K."/>
            <person name="Justo A."/>
            <person name="Karasinski D."/>
            <person name="Kautmanova I."/>
            <person name="Kiss B."/>
            <person name="Kocsube S."/>
            <person name="Kotiranta H."/>
            <person name="LaButti K.M."/>
            <person name="Lechner B.E."/>
            <person name="Liimatainen K."/>
            <person name="Lipzen A."/>
            <person name="Lukacs Z."/>
            <person name="Mihaltcheva S."/>
            <person name="Morgado L.N."/>
            <person name="Niskanen T."/>
            <person name="Noordeloos M.E."/>
            <person name="Ohm R.A."/>
            <person name="Ortiz-Santana B."/>
            <person name="Ovrebo C."/>
            <person name="Racz N."/>
            <person name="Riley R."/>
            <person name="Savchenko A."/>
            <person name="Shiryaev A."/>
            <person name="Soop K."/>
            <person name="Spirin V."/>
            <person name="Szebenyi C."/>
            <person name="Tomsovsky M."/>
            <person name="Tulloss R.E."/>
            <person name="Uehling J."/>
            <person name="Grigoriev I.V."/>
            <person name="Vagvolgyi C."/>
            <person name="Papp T."/>
            <person name="Martin F.M."/>
            <person name="Miettinen O."/>
            <person name="Hibbett D.S."/>
            <person name="Nagy L.G."/>
        </authorList>
    </citation>
    <scope>NUCLEOTIDE SEQUENCE [LARGE SCALE GENOMIC DNA]</scope>
    <source>
        <strain evidence="2 3">OMC1185</strain>
    </source>
</reference>
<evidence type="ECO:0000256" key="1">
    <source>
        <dbReference type="SAM" id="MobiDB-lite"/>
    </source>
</evidence>
<feature type="compositionally biased region" description="Polar residues" evidence="1">
    <location>
        <begin position="57"/>
        <end position="75"/>
    </location>
</feature>
<feature type="compositionally biased region" description="Low complexity" evidence="1">
    <location>
        <begin position="307"/>
        <end position="322"/>
    </location>
</feature>
<dbReference type="OrthoDB" id="10508104at2759"/>
<feature type="compositionally biased region" description="Basic and acidic residues" evidence="1">
    <location>
        <begin position="86"/>
        <end position="112"/>
    </location>
</feature>
<dbReference type="EMBL" id="ML213505">
    <property type="protein sequence ID" value="TFK54904.1"/>
    <property type="molecule type" value="Genomic_DNA"/>
</dbReference>
<sequence length="369" mass="40860">MQGGTASTTETRVVPENSATELTSPTCTEGTTIVRIRFWARGVEIVSTNDKQDSREAQNSSKGSNCGQADNSFSSPAGHFLGPDSIARHGREKADREAAEPEADKPIYTEEDKRTNALLREIASANAELSMATVGLRTTGQKLDSFKDLQSSLSGISSAASVSVAPLVRELEQEKRRLETDMVRAEAKVRILWQDAYGEIGKVVDGLVKEKTKMAKEETSRVILSELGQLVERIGERDQKRRKTAGPENESVSQEGRIQERRDIRDKLTGLELRVDRQDEMIGRLMRQNEELQTKLQNLTTGAHTQPTRTSPSPTTPTTSSRANAAWIHQWEADTGLRARRKVSEGKNGGVIADEMNYCKLREGVRTHQ</sequence>
<organism evidence="2 3">
    <name type="scientific">Heliocybe sulcata</name>
    <dbReference type="NCBI Taxonomy" id="5364"/>
    <lineage>
        <taxon>Eukaryota</taxon>
        <taxon>Fungi</taxon>
        <taxon>Dikarya</taxon>
        <taxon>Basidiomycota</taxon>
        <taxon>Agaricomycotina</taxon>
        <taxon>Agaricomycetes</taxon>
        <taxon>Gloeophyllales</taxon>
        <taxon>Gloeophyllaceae</taxon>
        <taxon>Heliocybe</taxon>
    </lineage>
</organism>
<evidence type="ECO:0000313" key="2">
    <source>
        <dbReference type="EMBL" id="TFK54904.1"/>
    </source>
</evidence>
<evidence type="ECO:0000313" key="3">
    <source>
        <dbReference type="Proteomes" id="UP000305948"/>
    </source>
</evidence>
<dbReference type="AlphaFoldDB" id="A0A5C3NB77"/>
<keyword evidence="3" id="KW-1185">Reference proteome</keyword>
<protein>
    <submittedName>
        <fullName evidence="2">Uncharacterized protein</fullName>
    </submittedName>
</protein>
<feature type="region of interest" description="Disordered" evidence="1">
    <location>
        <begin position="1"/>
        <end position="26"/>
    </location>
</feature>
<accession>A0A5C3NB77</accession>
<name>A0A5C3NB77_9AGAM</name>
<gene>
    <name evidence="2" type="ORF">OE88DRAFT_1723381</name>
</gene>
<feature type="region of interest" description="Disordered" evidence="1">
    <location>
        <begin position="49"/>
        <end position="112"/>
    </location>
</feature>
<feature type="region of interest" description="Disordered" evidence="1">
    <location>
        <begin position="300"/>
        <end position="322"/>
    </location>
</feature>
<feature type="region of interest" description="Disordered" evidence="1">
    <location>
        <begin position="235"/>
        <end position="261"/>
    </location>
</feature>
<proteinExistence type="predicted"/>